<dbReference type="EMBL" id="CP014501">
    <property type="protein sequence ID" value="ANB11995.1"/>
    <property type="molecule type" value="Genomic_DNA"/>
</dbReference>
<dbReference type="Gene3D" id="3.40.50.410">
    <property type="entry name" value="von Willebrand factor, type A domain"/>
    <property type="match status" value="1"/>
</dbReference>
<protein>
    <recommendedName>
        <fullName evidence="4">VWFA domain-containing protein</fullName>
    </recommendedName>
</protein>
<feature type="region of interest" description="Disordered" evidence="1">
    <location>
        <begin position="17"/>
        <end position="122"/>
    </location>
</feature>
<organism evidence="2 3">
    <name type="scientific">Sugiyamaella lignohabitans</name>
    <dbReference type="NCBI Taxonomy" id="796027"/>
    <lineage>
        <taxon>Eukaryota</taxon>
        <taxon>Fungi</taxon>
        <taxon>Dikarya</taxon>
        <taxon>Ascomycota</taxon>
        <taxon>Saccharomycotina</taxon>
        <taxon>Dipodascomycetes</taxon>
        <taxon>Dipodascales</taxon>
        <taxon>Trichomonascaceae</taxon>
        <taxon>Sugiyamaella</taxon>
    </lineage>
</organism>
<keyword evidence="3" id="KW-1185">Reference proteome</keyword>
<dbReference type="AlphaFoldDB" id="A0A167CQT2"/>
<evidence type="ECO:0000313" key="3">
    <source>
        <dbReference type="Proteomes" id="UP000189580"/>
    </source>
</evidence>
<proteinExistence type="predicted"/>
<dbReference type="RefSeq" id="XP_018734472.1">
    <property type="nucleotide sequence ID" value="XM_018879160.1"/>
</dbReference>
<dbReference type="GeneID" id="30034118"/>
<name>A0A167CQT2_9ASCO</name>
<dbReference type="Proteomes" id="UP000189580">
    <property type="component" value="Chromosome a"/>
</dbReference>
<accession>A0A167CQT2</accession>
<dbReference type="InterPro" id="IPR036465">
    <property type="entry name" value="vWFA_dom_sf"/>
</dbReference>
<evidence type="ECO:0000313" key="2">
    <source>
        <dbReference type="EMBL" id="ANB11995.1"/>
    </source>
</evidence>
<evidence type="ECO:0000256" key="1">
    <source>
        <dbReference type="SAM" id="MobiDB-lite"/>
    </source>
</evidence>
<dbReference type="KEGG" id="slb:AWJ20_223"/>
<feature type="compositionally biased region" description="Low complexity" evidence="1">
    <location>
        <begin position="64"/>
        <end position="117"/>
    </location>
</feature>
<sequence length="430" mass="45347">MGLASKLAAAGVAAAVSNMSGGAPGGPGGYGRPPAPGGYGQPQGYNQGYSQQSGPGGYPPPGQQQPGHGYPPSQQQPGHGYPPSQQQPSHGYPPSQQHPGYPSQQQPGYPSQQQPGYGQPGPGGYGAAAAGAALGAAAGYGAASYGGGPAGQAGGYYSILEAAVRENRLEAFYPPQRLQQVAASVSGQVQQLAQTWDIPMEIARDLVRLALYDIVLYVDDSGSMAFEEKGERIDDLKLILHRVSFAASLFDTNGIEVRFMNNNYQGNGIRSEQQVGQMMQNVKFQGLTPLGTNLRKKVLDPLVVGPASAGQLQKPVLIITITDGEPAGESSSTLKHAIKNAKHQLQSTRYGPGALALQFGQVGNDLKARAFLASLDNDREVGPMIDCTSNFEVEQDEMARIGVDLSPSLWLVKILVGSIDRSYDKKDERQ</sequence>
<dbReference type="OrthoDB" id="2142040at2759"/>
<dbReference type="SUPFAM" id="SSF53300">
    <property type="entry name" value="vWA-like"/>
    <property type="match status" value="1"/>
</dbReference>
<dbReference type="PANTHER" id="PTHR34706:SF2">
    <property type="entry name" value="RFEF"/>
    <property type="match status" value="1"/>
</dbReference>
<reference evidence="2 3" key="1">
    <citation type="submission" date="2016-02" db="EMBL/GenBank/DDBJ databases">
        <title>Complete genome sequence and transcriptome regulation of the pentose utilising yeast Sugiyamaella lignohabitans.</title>
        <authorList>
            <person name="Bellasio M."/>
            <person name="Peymann A."/>
            <person name="Valli M."/>
            <person name="Sipitzky M."/>
            <person name="Graf A."/>
            <person name="Sauer M."/>
            <person name="Marx H."/>
            <person name="Mattanovich D."/>
        </authorList>
    </citation>
    <scope>NUCLEOTIDE SEQUENCE [LARGE SCALE GENOMIC DNA]</scope>
    <source>
        <strain evidence="2 3">CBS 10342</strain>
    </source>
</reference>
<feature type="compositionally biased region" description="Gly residues" evidence="1">
    <location>
        <begin position="22"/>
        <end position="41"/>
    </location>
</feature>
<evidence type="ECO:0008006" key="4">
    <source>
        <dbReference type="Google" id="ProtNLM"/>
    </source>
</evidence>
<feature type="compositionally biased region" description="Low complexity" evidence="1">
    <location>
        <begin position="42"/>
        <end position="53"/>
    </location>
</feature>
<gene>
    <name evidence="2" type="ORF">AWJ20_223</name>
</gene>
<dbReference type="PANTHER" id="PTHR34706">
    <property type="entry name" value="SLR1338 PROTEIN"/>
    <property type="match status" value="1"/>
</dbReference>